<evidence type="ECO:0000259" key="2">
    <source>
        <dbReference type="Pfam" id="PF02979"/>
    </source>
</evidence>
<protein>
    <recommendedName>
        <fullName evidence="2">Nitrile hydratase alpha/Thiocyanate hydrolase gamma domain-containing protein</fullName>
    </recommendedName>
</protein>
<accession>A5CZR5</accession>
<dbReference type="InterPro" id="IPR004232">
    <property type="entry name" value="CN_Hdrtase_a/SCN_Hdrlase_g"/>
</dbReference>
<dbReference type="NCBIfam" id="TIGR03793">
    <property type="entry name" value="leader_NHLP"/>
    <property type="match status" value="1"/>
</dbReference>
<feature type="domain" description="Nitrile hydratase alpha/Thiocyanate hydrolase gamma" evidence="2">
    <location>
        <begin position="25"/>
        <end position="73"/>
    </location>
</feature>
<dbReference type="InterPro" id="IPR036648">
    <property type="entry name" value="CN_Hdrase_a/SCN_Hdrase_g_sf"/>
</dbReference>
<reference evidence="4" key="1">
    <citation type="journal article" date="2008" name="Genome Res.">
        <title>The genome of Pelotomaculum thermopropionicum reveals niche-associated evolution in anaerobic microbiota.</title>
        <authorList>
            <person name="Kosaka T."/>
            <person name="Kato S."/>
            <person name="Shimoyama T."/>
            <person name="Ishii S."/>
            <person name="Abe T."/>
            <person name="Watanabe K."/>
        </authorList>
    </citation>
    <scope>NUCLEOTIDE SEQUENCE [LARGE SCALE GENOMIC DNA]</scope>
    <source>
        <strain evidence="4">DSM 13744 / JCM 10971 / SI</strain>
    </source>
</reference>
<dbReference type="STRING" id="370438.PTH_2340"/>
<dbReference type="HOGENOM" id="CLU_128602_1_1_9"/>
<proteinExistence type="predicted"/>
<dbReference type="GO" id="GO:0046914">
    <property type="term" value="F:transition metal ion binding"/>
    <property type="evidence" value="ECO:0007669"/>
    <property type="project" value="InterPro"/>
</dbReference>
<dbReference type="InterPro" id="IPR022513">
    <property type="entry name" value="TOMM_pelo"/>
</dbReference>
<keyword evidence="4" id="KW-1185">Reference proteome</keyword>
<dbReference type="eggNOG" id="ENOG50339Q3">
    <property type="taxonomic scope" value="Bacteria"/>
</dbReference>
<name>A5CZR5_PELTS</name>
<sequence>MIESEKKPVTRKELKEQIIRKAQEDREFKKALVGNPKGAVEQLGVQLPEDVEVKVVEESAEVVYLVLPVNPGELTGEQLDNVAGGTGCSDVYSFPICVPTYHDNTVPAPKAG</sequence>
<keyword evidence="1" id="KW-0479">Metal-binding</keyword>
<dbReference type="GO" id="GO:0003824">
    <property type="term" value="F:catalytic activity"/>
    <property type="evidence" value="ECO:0007669"/>
    <property type="project" value="InterPro"/>
</dbReference>
<evidence type="ECO:0000313" key="3">
    <source>
        <dbReference type="EMBL" id="BAF60521.1"/>
    </source>
</evidence>
<organism evidence="3 4">
    <name type="scientific">Pelotomaculum thermopropionicum (strain DSM 13744 / JCM 10971 / SI)</name>
    <dbReference type="NCBI Taxonomy" id="370438"/>
    <lineage>
        <taxon>Bacteria</taxon>
        <taxon>Bacillati</taxon>
        <taxon>Bacillota</taxon>
        <taxon>Clostridia</taxon>
        <taxon>Eubacteriales</taxon>
        <taxon>Desulfotomaculaceae</taxon>
        <taxon>Pelotomaculum</taxon>
    </lineage>
</organism>
<evidence type="ECO:0000256" key="1">
    <source>
        <dbReference type="ARBA" id="ARBA00022723"/>
    </source>
</evidence>
<evidence type="ECO:0000313" key="4">
    <source>
        <dbReference type="Proteomes" id="UP000006556"/>
    </source>
</evidence>
<dbReference type="Proteomes" id="UP000006556">
    <property type="component" value="Chromosome"/>
</dbReference>
<dbReference type="Pfam" id="PF02979">
    <property type="entry name" value="NHase_alpha"/>
    <property type="match status" value="1"/>
</dbReference>
<dbReference type="SUPFAM" id="SSF56209">
    <property type="entry name" value="Nitrile hydratase alpha chain"/>
    <property type="match status" value="1"/>
</dbReference>
<dbReference type="Gene3D" id="3.90.330.10">
    <property type="entry name" value="Nitrile hydratase alpha /Thiocyanate hydrolase gamma"/>
    <property type="match status" value="1"/>
</dbReference>
<dbReference type="KEGG" id="pth:PTH_2340"/>
<dbReference type="AlphaFoldDB" id="A5CZR5"/>
<dbReference type="EMBL" id="AP009389">
    <property type="protein sequence ID" value="BAF60521.1"/>
    <property type="molecule type" value="Genomic_DNA"/>
</dbReference>
<gene>
    <name evidence="3" type="ordered locus">PTH_2340</name>
</gene>